<feature type="compositionally biased region" description="Basic residues" evidence="1">
    <location>
        <begin position="1"/>
        <end position="17"/>
    </location>
</feature>
<protein>
    <submittedName>
        <fullName evidence="2">Uncharacterized protein</fullName>
    </submittedName>
</protein>
<feature type="compositionally biased region" description="Basic residues" evidence="1">
    <location>
        <begin position="94"/>
        <end position="103"/>
    </location>
</feature>
<feature type="region of interest" description="Disordered" evidence="1">
    <location>
        <begin position="1"/>
        <end position="25"/>
    </location>
</feature>
<accession>A0AAD7IAG9</accession>
<evidence type="ECO:0000313" key="2">
    <source>
        <dbReference type="EMBL" id="KAJ7737595.1"/>
    </source>
</evidence>
<dbReference type="EMBL" id="JARJLG010000142">
    <property type="protein sequence ID" value="KAJ7737595.1"/>
    <property type="molecule type" value="Genomic_DNA"/>
</dbReference>
<evidence type="ECO:0000313" key="3">
    <source>
        <dbReference type="Proteomes" id="UP001215280"/>
    </source>
</evidence>
<name>A0AAD7IAG9_9AGAR</name>
<keyword evidence="3" id="KW-1185">Reference proteome</keyword>
<organism evidence="2 3">
    <name type="scientific">Mycena maculata</name>
    <dbReference type="NCBI Taxonomy" id="230809"/>
    <lineage>
        <taxon>Eukaryota</taxon>
        <taxon>Fungi</taxon>
        <taxon>Dikarya</taxon>
        <taxon>Basidiomycota</taxon>
        <taxon>Agaricomycotina</taxon>
        <taxon>Agaricomycetes</taxon>
        <taxon>Agaricomycetidae</taxon>
        <taxon>Agaricales</taxon>
        <taxon>Marasmiineae</taxon>
        <taxon>Mycenaceae</taxon>
        <taxon>Mycena</taxon>
    </lineage>
</organism>
<gene>
    <name evidence="2" type="ORF">DFH07DRAFT_1064730</name>
</gene>
<feature type="region of interest" description="Disordered" evidence="1">
    <location>
        <begin position="37"/>
        <end position="105"/>
    </location>
</feature>
<comment type="caution">
    <text evidence="2">The sequence shown here is derived from an EMBL/GenBank/DDBJ whole genome shotgun (WGS) entry which is preliminary data.</text>
</comment>
<reference evidence="2" key="1">
    <citation type="submission" date="2023-03" db="EMBL/GenBank/DDBJ databases">
        <title>Massive genome expansion in bonnet fungi (Mycena s.s.) driven by repeated elements and novel gene families across ecological guilds.</title>
        <authorList>
            <consortium name="Lawrence Berkeley National Laboratory"/>
            <person name="Harder C.B."/>
            <person name="Miyauchi S."/>
            <person name="Viragh M."/>
            <person name="Kuo A."/>
            <person name="Thoen E."/>
            <person name="Andreopoulos B."/>
            <person name="Lu D."/>
            <person name="Skrede I."/>
            <person name="Drula E."/>
            <person name="Henrissat B."/>
            <person name="Morin E."/>
            <person name="Kohler A."/>
            <person name="Barry K."/>
            <person name="LaButti K."/>
            <person name="Morin E."/>
            <person name="Salamov A."/>
            <person name="Lipzen A."/>
            <person name="Mereny Z."/>
            <person name="Hegedus B."/>
            <person name="Baldrian P."/>
            <person name="Stursova M."/>
            <person name="Weitz H."/>
            <person name="Taylor A."/>
            <person name="Grigoriev I.V."/>
            <person name="Nagy L.G."/>
            <person name="Martin F."/>
            <person name="Kauserud H."/>
        </authorList>
    </citation>
    <scope>NUCLEOTIDE SEQUENCE</scope>
    <source>
        <strain evidence="2">CBHHK188m</strain>
    </source>
</reference>
<sequence length="486" mass="53161">MPTGRPKRQLTRKKKHKETLVFDPGLVSASSEADILSQNVDFEDGTPDPKDPLNSPGPLNERSPSITPPPAVPRKRAPSAMSLDSDVESDRPASKKPKKKSVKKPVEVDPAAHILILYIPHAELDGTNQRTLLTHATPFDEALDVIHETIRCADVGKKPALTYKLSNALKSTQATSLPSEDDWTGCLDEVTSAEGEKKKSISYLASLRAKLGVKASGTMKGKGKGKKLPILDLEHAESGDDNFDDGVGIMEKEKNFLAELQAKYSRCQLCGPEKVCKVDINGNHTKLSNNQLRAWSNSLVLGTRGFTLSTPPNNQLFGKFFKNSKPDPAASASAFMAQPPFPFPAYMGMNPYGMMPFPMPGMQPFGNLSTPVTPTPHPKAPRASTSKRSPALPSSDPPDMGAVNPYPDINEFLHQLDGYQPRRHLLDSIPRFEELDFYNIDKIAKLGTAEKLSSVAGISLGNSTYILEQVRGEMKRVDRARRDLVD</sequence>
<dbReference type="Proteomes" id="UP001215280">
    <property type="component" value="Unassembled WGS sequence"/>
</dbReference>
<proteinExistence type="predicted"/>
<dbReference type="AlphaFoldDB" id="A0AAD7IAG9"/>
<feature type="region of interest" description="Disordered" evidence="1">
    <location>
        <begin position="366"/>
        <end position="401"/>
    </location>
</feature>
<evidence type="ECO:0000256" key="1">
    <source>
        <dbReference type="SAM" id="MobiDB-lite"/>
    </source>
</evidence>